<dbReference type="PANTHER" id="PTHR42973">
    <property type="entry name" value="BINDING OXIDOREDUCTASE, PUTATIVE (AFU_ORTHOLOGUE AFUA_1G17690)-RELATED"/>
    <property type="match status" value="1"/>
</dbReference>
<reference evidence="7 8" key="1">
    <citation type="submission" date="2019-12" db="EMBL/GenBank/DDBJ databases">
        <authorList>
            <person name="Floudas D."/>
            <person name="Bentzer J."/>
            <person name="Ahren D."/>
            <person name="Johansson T."/>
            <person name="Persson P."/>
            <person name="Tunlid A."/>
        </authorList>
    </citation>
    <scope>NUCLEOTIDE SEQUENCE [LARGE SCALE GENOMIC DNA]</scope>
    <source>
        <strain evidence="7 8">CBS 102.39</strain>
    </source>
</reference>
<dbReference type="AlphaFoldDB" id="A0A8H4QEP4"/>
<dbReference type="Pfam" id="PF01565">
    <property type="entry name" value="FAD_binding_4"/>
    <property type="match status" value="1"/>
</dbReference>
<dbReference type="PROSITE" id="PS51387">
    <property type="entry name" value="FAD_PCMH"/>
    <property type="match status" value="1"/>
</dbReference>
<dbReference type="SUPFAM" id="SSF56176">
    <property type="entry name" value="FAD-binding/transporter-associated domain-like"/>
    <property type="match status" value="1"/>
</dbReference>
<dbReference type="InterPro" id="IPR006094">
    <property type="entry name" value="Oxid_FAD_bind_N"/>
</dbReference>
<comment type="similarity">
    <text evidence="1">Belongs to the oxygen-dependent FAD-linked oxidoreductase family.</text>
</comment>
<organism evidence="7 8">
    <name type="scientific">Agrocybe pediades</name>
    <dbReference type="NCBI Taxonomy" id="84607"/>
    <lineage>
        <taxon>Eukaryota</taxon>
        <taxon>Fungi</taxon>
        <taxon>Dikarya</taxon>
        <taxon>Basidiomycota</taxon>
        <taxon>Agaricomycotina</taxon>
        <taxon>Agaricomycetes</taxon>
        <taxon>Agaricomycetidae</taxon>
        <taxon>Agaricales</taxon>
        <taxon>Agaricineae</taxon>
        <taxon>Strophariaceae</taxon>
        <taxon>Agrocybe</taxon>
    </lineage>
</organism>
<keyword evidence="5" id="KW-0732">Signal</keyword>
<dbReference type="EMBL" id="JAACJL010000061">
    <property type="protein sequence ID" value="KAF4609548.1"/>
    <property type="molecule type" value="Genomic_DNA"/>
</dbReference>
<feature type="signal peptide" evidence="5">
    <location>
        <begin position="1"/>
        <end position="21"/>
    </location>
</feature>
<keyword evidence="3" id="KW-0274">FAD</keyword>
<feature type="domain" description="FAD-binding PCMH-type" evidence="6">
    <location>
        <begin position="75"/>
        <end position="246"/>
    </location>
</feature>
<keyword evidence="4" id="KW-0560">Oxidoreductase</keyword>
<proteinExistence type="inferred from homology"/>
<dbReference type="InterPro" id="IPR016169">
    <property type="entry name" value="FAD-bd_PCMH_sub2"/>
</dbReference>
<evidence type="ECO:0000256" key="1">
    <source>
        <dbReference type="ARBA" id="ARBA00005466"/>
    </source>
</evidence>
<keyword evidence="2" id="KW-0285">Flavoprotein</keyword>
<dbReference type="GO" id="GO:0016491">
    <property type="term" value="F:oxidoreductase activity"/>
    <property type="evidence" value="ECO:0007669"/>
    <property type="project" value="UniProtKB-KW"/>
</dbReference>
<feature type="chain" id="PRO_5034061670" description="FAD-binding PCMH-type domain-containing protein" evidence="5">
    <location>
        <begin position="22"/>
        <end position="503"/>
    </location>
</feature>
<evidence type="ECO:0000313" key="7">
    <source>
        <dbReference type="EMBL" id="KAF4609548.1"/>
    </source>
</evidence>
<dbReference type="InterPro" id="IPR036318">
    <property type="entry name" value="FAD-bd_PCMH-like_sf"/>
</dbReference>
<gene>
    <name evidence="7" type="ORF">D9613_012318</name>
</gene>
<sequence>MRFKSAHLFLLLSVILHSSIATGLALALASTTANATSPASKTCTMLQAQMGSEVVQFSGAEYNASASNAWSLFNAQNKPTCIVFPQEASHVQTAMAAIFHNKIHYAVQAGGHTAMTGWNTVQDGILFFFSHMKNVSYNATSDTITLQPGIHWGEALTQLQPLGVAPLGGRLGDVGTGLLLGGGLSYLSGEHGFSADSYVALDVVLVTGQLVTATATNQYADLFRALKGGANRFGIVTRYEVQAVHTGDASEKQFFGGLILYPNSSAEALINATQRYVSKVNNPRASILMAFSNSVNGSEITSTHILTLFFRGPSLPPAIFGEFLEIPSIMKQLSALSYVDANNILGAGADRGFGQLFGASAFNGTVDQYRNAFQKWNEYTESIKDSLFGTVLAFTPIQQSQVQAGRARGSNIIDPPMGNYAAVQVQTQMQNGLLTISDQVQAARQLLFQSMPRTPGLPLYINECDASQNVFETYGRFEELKKTYAKYDPTRFNVQFTDGPIGL</sequence>
<evidence type="ECO:0000313" key="8">
    <source>
        <dbReference type="Proteomes" id="UP000521872"/>
    </source>
</evidence>
<evidence type="ECO:0000256" key="3">
    <source>
        <dbReference type="ARBA" id="ARBA00022827"/>
    </source>
</evidence>
<name>A0A8H4QEP4_9AGAR</name>
<comment type="caution">
    <text evidence="7">The sequence shown here is derived from an EMBL/GenBank/DDBJ whole genome shotgun (WGS) entry which is preliminary data.</text>
</comment>
<evidence type="ECO:0000256" key="4">
    <source>
        <dbReference type="ARBA" id="ARBA00023002"/>
    </source>
</evidence>
<evidence type="ECO:0000256" key="5">
    <source>
        <dbReference type="SAM" id="SignalP"/>
    </source>
</evidence>
<dbReference type="InterPro" id="IPR050416">
    <property type="entry name" value="FAD-linked_Oxidoreductase"/>
</dbReference>
<protein>
    <recommendedName>
        <fullName evidence="6">FAD-binding PCMH-type domain-containing protein</fullName>
    </recommendedName>
</protein>
<dbReference type="Proteomes" id="UP000521872">
    <property type="component" value="Unassembled WGS sequence"/>
</dbReference>
<keyword evidence="8" id="KW-1185">Reference proteome</keyword>
<dbReference type="InterPro" id="IPR016166">
    <property type="entry name" value="FAD-bd_PCMH"/>
</dbReference>
<evidence type="ECO:0000256" key="2">
    <source>
        <dbReference type="ARBA" id="ARBA00022630"/>
    </source>
</evidence>
<evidence type="ECO:0000259" key="6">
    <source>
        <dbReference type="PROSITE" id="PS51387"/>
    </source>
</evidence>
<accession>A0A8H4QEP4</accession>
<dbReference type="Gene3D" id="3.30.465.10">
    <property type="match status" value="1"/>
</dbReference>
<dbReference type="PANTHER" id="PTHR42973:SF13">
    <property type="entry name" value="FAD-BINDING PCMH-TYPE DOMAIN-CONTAINING PROTEIN"/>
    <property type="match status" value="1"/>
</dbReference>
<dbReference type="GO" id="GO:0071949">
    <property type="term" value="F:FAD binding"/>
    <property type="evidence" value="ECO:0007669"/>
    <property type="project" value="InterPro"/>
</dbReference>